<dbReference type="RefSeq" id="XP_015084659.2">
    <property type="nucleotide sequence ID" value="XM_015229173.2"/>
</dbReference>
<dbReference type="Pfam" id="PF01612">
    <property type="entry name" value="DNA_pol_A_exo1"/>
    <property type="match status" value="1"/>
</dbReference>
<feature type="chain" id="PRO_5045939852" evidence="3">
    <location>
        <begin position="27"/>
        <end position="255"/>
    </location>
</feature>
<dbReference type="SMART" id="SM00474">
    <property type="entry name" value="35EXOc"/>
    <property type="match status" value="1"/>
</dbReference>
<evidence type="ECO:0000313" key="5">
    <source>
        <dbReference type="Proteomes" id="UP000694930"/>
    </source>
</evidence>
<dbReference type="Proteomes" id="UP000694930">
    <property type="component" value="Chromosome 8"/>
</dbReference>
<evidence type="ECO:0000313" key="6">
    <source>
        <dbReference type="RefSeq" id="XP_015084659.2"/>
    </source>
</evidence>
<keyword evidence="2" id="KW-0378">Hydrolase</keyword>
<protein>
    <submittedName>
        <fullName evidence="6">Werner Syndrome-like exonuclease</fullName>
    </submittedName>
</protein>
<dbReference type="PANTHER" id="PTHR13620">
    <property type="entry name" value="3-5 EXONUCLEASE"/>
    <property type="match status" value="1"/>
</dbReference>
<sequence length="255" mass="29442">MHYVNSTHKIYLLVILAFSSMAKMYGIEFYGDEIQVTVSKNAVVVNDWILETVQLHRRRHHKLVVGLDIEWLPCFNPDENHPVALLQLCVGRRCLLFQLLHRDGVPAYLAEFLVDSNVKFVGVGVEGDAEKLLRDHKLFVSNTVDLNRLALSVYGEEVYGKMGLKRMAKEVLGKVMEKPKNVTLSKWDAEELVYEQVEYAAIDAFMSFEIGKTLLNLVWKRERERQYLNCHYQPPPLLLLQHTQGMFQTFALFSV</sequence>
<evidence type="ECO:0000256" key="3">
    <source>
        <dbReference type="SAM" id="SignalP"/>
    </source>
</evidence>
<dbReference type="PANTHER" id="PTHR13620:SF117">
    <property type="entry name" value="WERNER SYNDROME-LIKE EXONUCLEASE"/>
    <property type="match status" value="1"/>
</dbReference>
<proteinExistence type="predicted"/>
<feature type="signal peptide" evidence="3">
    <location>
        <begin position="1"/>
        <end position="26"/>
    </location>
</feature>
<dbReference type="GeneID" id="107028123"/>
<dbReference type="InterPro" id="IPR002562">
    <property type="entry name" value="3'-5'_exonuclease_dom"/>
</dbReference>
<reference evidence="5" key="1">
    <citation type="journal article" date="2014" name="Nat. Genet.">
        <title>The genome of the stress-tolerant wild tomato species Solanum pennellii.</title>
        <authorList>
            <person name="Bolger A."/>
            <person name="Scossa F."/>
            <person name="Bolger M.E."/>
            <person name="Lanz C."/>
            <person name="Maumus F."/>
            <person name="Tohge T."/>
            <person name="Quesneville H."/>
            <person name="Alseekh S."/>
            <person name="Sorensen I."/>
            <person name="Lichtenstein G."/>
            <person name="Fich E.A."/>
            <person name="Conte M."/>
            <person name="Keller H."/>
            <person name="Schneeberger K."/>
            <person name="Schwacke R."/>
            <person name="Ofner I."/>
            <person name="Vrebalov J."/>
            <person name="Xu Y."/>
            <person name="Osorio S."/>
            <person name="Aflitos S.A."/>
            <person name="Schijlen E."/>
            <person name="Jimenez-Gomez J.M."/>
            <person name="Ryngajllo M."/>
            <person name="Kimura S."/>
            <person name="Kumar R."/>
            <person name="Koenig D."/>
            <person name="Headland L.R."/>
            <person name="Maloof J.N."/>
            <person name="Sinha N."/>
            <person name="van Ham R.C."/>
            <person name="Lankhorst R.K."/>
            <person name="Mao L."/>
            <person name="Vogel A."/>
            <person name="Arsova B."/>
            <person name="Panstruga R."/>
            <person name="Fei Z."/>
            <person name="Rose J.K."/>
            <person name="Zamir D."/>
            <person name="Carrari F."/>
            <person name="Giovannoni J.J."/>
            <person name="Weigel D."/>
            <person name="Usadel B."/>
            <person name="Fernie A.R."/>
        </authorList>
    </citation>
    <scope>NUCLEOTIDE SEQUENCE [LARGE SCALE GENOMIC DNA]</scope>
    <source>
        <strain evidence="5">cv. LA0716</strain>
    </source>
</reference>
<evidence type="ECO:0000259" key="4">
    <source>
        <dbReference type="SMART" id="SM00474"/>
    </source>
</evidence>
<keyword evidence="5" id="KW-1185">Reference proteome</keyword>
<accession>A0ABM1HF45</accession>
<dbReference type="InterPro" id="IPR051132">
    <property type="entry name" value="3-5_Exonuclease_domain"/>
</dbReference>
<organism evidence="5 6">
    <name type="scientific">Solanum pennellii</name>
    <name type="common">Tomato</name>
    <name type="synonym">Lycopersicon pennellii</name>
    <dbReference type="NCBI Taxonomy" id="28526"/>
    <lineage>
        <taxon>Eukaryota</taxon>
        <taxon>Viridiplantae</taxon>
        <taxon>Streptophyta</taxon>
        <taxon>Embryophyta</taxon>
        <taxon>Tracheophyta</taxon>
        <taxon>Spermatophyta</taxon>
        <taxon>Magnoliopsida</taxon>
        <taxon>eudicotyledons</taxon>
        <taxon>Gunneridae</taxon>
        <taxon>Pentapetalae</taxon>
        <taxon>asterids</taxon>
        <taxon>lamiids</taxon>
        <taxon>Solanales</taxon>
        <taxon>Solanaceae</taxon>
        <taxon>Solanoideae</taxon>
        <taxon>Solaneae</taxon>
        <taxon>Solanum</taxon>
        <taxon>Solanum subgen. Lycopersicon</taxon>
    </lineage>
</organism>
<name>A0ABM1HF45_SOLPN</name>
<dbReference type="InterPro" id="IPR012337">
    <property type="entry name" value="RNaseH-like_sf"/>
</dbReference>
<dbReference type="CDD" id="cd06141">
    <property type="entry name" value="WRN_exo"/>
    <property type="match status" value="1"/>
</dbReference>
<keyword evidence="3" id="KW-0732">Signal</keyword>
<gene>
    <name evidence="6" type="primary">LOC107028123</name>
</gene>
<feature type="domain" description="3'-5' exonuclease" evidence="4">
    <location>
        <begin position="36"/>
        <end position="219"/>
    </location>
</feature>
<dbReference type="InterPro" id="IPR036397">
    <property type="entry name" value="RNaseH_sf"/>
</dbReference>
<evidence type="ECO:0000256" key="2">
    <source>
        <dbReference type="ARBA" id="ARBA00022801"/>
    </source>
</evidence>
<dbReference type="SUPFAM" id="SSF53098">
    <property type="entry name" value="Ribonuclease H-like"/>
    <property type="match status" value="1"/>
</dbReference>
<evidence type="ECO:0000256" key="1">
    <source>
        <dbReference type="ARBA" id="ARBA00022722"/>
    </source>
</evidence>
<reference evidence="6" key="2">
    <citation type="submission" date="2025-08" db="UniProtKB">
        <authorList>
            <consortium name="RefSeq"/>
        </authorList>
    </citation>
    <scope>IDENTIFICATION</scope>
</reference>
<keyword evidence="1" id="KW-0540">Nuclease</keyword>
<dbReference type="Gene3D" id="3.30.420.10">
    <property type="entry name" value="Ribonuclease H-like superfamily/Ribonuclease H"/>
    <property type="match status" value="1"/>
</dbReference>